<protein>
    <submittedName>
        <fullName evidence="2">Uncharacterized protein</fullName>
    </submittedName>
</protein>
<feature type="compositionally biased region" description="Basic residues" evidence="1">
    <location>
        <begin position="34"/>
        <end position="47"/>
    </location>
</feature>
<name>D8PI10_9BACT</name>
<dbReference type="STRING" id="330214.NIDE3203"/>
<accession>D8PI10</accession>
<evidence type="ECO:0000313" key="3">
    <source>
        <dbReference type="Proteomes" id="UP000001660"/>
    </source>
</evidence>
<reference evidence="2 3" key="1">
    <citation type="journal article" date="2010" name="Proc. Natl. Acad. Sci. U.S.A.">
        <title>A Nitrospira metagenome illuminates the physiology and evolution of globally important nitrite-oxidizing bacteria.</title>
        <authorList>
            <person name="Lucker S."/>
            <person name="Wagner M."/>
            <person name="Maixner F."/>
            <person name="Pelletier E."/>
            <person name="Koch H."/>
            <person name="Vacherie B."/>
            <person name="Rattei T."/>
            <person name="Sinninghe Damste J."/>
            <person name="Spieck E."/>
            <person name="Le Paslier D."/>
            <person name="Daims H."/>
        </authorList>
    </citation>
    <scope>NUCLEOTIDE SEQUENCE [LARGE SCALE GENOMIC DNA]</scope>
</reference>
<dbReference type="EMBL" id="FP929003">
    <property type="protein sequence ID" value="CBK42897.1"/>
    <property type="molecule type" value="Genomic_DNA"/>
</dbReference>
<dbReference type="AlphaFoldDB" id="D8PI10"/>
<feature type="region of interest" description="Disordered" evidence="1">
    <location>
        <begin position="34"/>
        <end position="56"/>
    </location>
</feature>
<dbReference type="KEGG" id="nde:NIDE3203"/>
<evidence type="ECO:0000256" key="1">
    <source>
        <dbReference type="SAM" id="MobiDB-lite"/>
    </source>
</evidence>
<gene>
    <name evidence="2" type="ORF">NIDE3203</name>
</gene>
<evidence type="ECO:0000313" key="2">
    <source>
        <dbReference type="EMBL" id="CBK42897.1"/>
    </source>
</evidence>
<sequence>MRNGHDLIDHNLRGLLEAILRRGLNGKAKKRRIKKLGRQKANRHAPKHREEIGLQDKGGPRLSAIVALGSDRDKIAAFHPLSQSAICDTKSRTGFSCADRAARRACRRHSAANPAARVSGTHICTGRKPFRRNRLR</sequence>
<keyword evidence="3" id="KW-1185">Reference proteome</keyword>
<dbReference type="Proteomes" id="UP000001660">
    <property type="component" value="Chromosome"/>
</dbReference>
<proteinExistence type="predicted"/>
<organism evidence="2 3">
    <name type="scientific">Nitrospira defluvii</name>
    <dbReference type="NCBI Taxonomy" id="330214"/>
    <lineage>
        <taxon>Bacteria</taxon>
        <taxon>Pseudomonadati</taxon>
        <taxon>Nitrospirota</taxon>
        <taxon>Nitrospiria</taxon>
        <taxon>Nitrospirales</taxon>
        <taxon>Nitrospiraceae</taxon>
        <taxon>Nitrospira</taxon>
    </lineage>
</organism>
<dbReference type="HOGENOM" id="CLU_1871642_0_0_0"/>